<comment type="caution">
    <text evidence="4">The sequence shown here is derived from an EMBL/GenBank/DDBJ whole genome shotgun (WGS) entry which is preliminary data.</text>
</comment>
<dbReference type="Gene3D" id="3.30.365.10">
    <property type="entry name" value="Aldehyde oxidase/xanthine dehydrogenase, molybdopterin binding domain"/>
    <property type="match status" value="4"/>
</dbReference>
<keyword evidence="5" id="KW-1185">Reference proteome</keyword>
<dbReference type="InterPro" id="IPR046867">
    <property type="entry name" value="AldOxase/xan_DH_MoCoBD2"/>
</dbReference>
<evidence type="ECO:0000313" key="4">
    <source>
        <dbReference type="EMBL" id="ETW99869.1"/>
    </source>
</evidence>
<dbReference type="EMBL" id="AZHW01000397">
    <property type="protein sequence ID" value="ETW99869.1"/>
    <property type="molecule type" value="Genomic_DNA"/>
</dbReference>
<evidence type="ECO:0000313" key="5">
    <source>
        <dbReference type="Proteomes" id="UP000019141"/>
    </source>
</evidence>
<keyword evidence="2" id="KW-0560">Oxidoreductase</keyword>
<dbReference type="PANTHER" id="PTHR11908:SF132">
    <property type="entry name" value="ALDEHYDE OXIDASE 1-RELATED"/>
    <property type="match status" value="1"/>
</dbReference>
<dbReference type="Gene3D" id="3.90.1170.50">
    <property type="entry name" value="Aldehyde oxidase/xanthine dehydrogenase, a/b hammerhead"/>
    <property type="match status" value="1"/>
</dbReference>
<dbReference type="SUPFAM" id="SSF54665">
    <property type="entry name" value="CO dehydrogenase molybdoprotein N-domain-like"/>
    <property type="match status" value="1"/>
</dbReference>
<feature type="domain" description="Aldehyde oxidase/xanthine dehydrogenase a/b hammerhead" evidence="3">
    <location>
        <begin position="20"/>
        <end position="135"/>
    </location>
</feature>
<organism evidence="4 5">
    <name type="scientific">Entotheonella factor</name>
    <dbReference type="NCBI Taxonomy" id="1429438"/>
    <lineage>
        <taxon>Bacteria</taxon>
        <taxon>Pseudomonadati</taxon>
        <taxon>Nitrospinota/Tectimicrobiota group</taxon>
        <taxon>Candidatus Tectimicrobiota</taxon>
        <taxon>Candidatus Entotheonellia</taxon>
        <taxon>Candidatus Entotheonellales</taxon>
        <taxon>Candidatus Entotheonellaceae</taxon>
        <taxon>Candidatus Entotheonella</taxon>
    </lineage>
</organism>
<dbReference type="GO" id="GO:0016491">
    <property type="term" value="F:oxidoreductase activity"/>
    <property type="evidence" value="ECO:0007669"/>
    <property type="project" value="UniProtKB-KW"/>
</dbReference>
<sequence>MTQGYIGASMRRREDARFLTGHATYVDDIKLPQMRHAAILRSPHAHARIIAINPAQALAMPGVEAVLTYADMASHAQTIPVRLYPLPGLEQFLQCPLAHDKVRYVGEPVAVVVACDRYVAEDALDAIDVDYEPLPARVDVHQALQDDVVLHEAQKTNLANRYTVSIGDPEAAWREADYTRRETLTVHRHTGNPLETRGLVAQYDVGRRALTVWGPTKVPHFNRAILAKMLDMPEDTIHFIEPDVGGGFGIRGEFYPEDFLIPFAAMQVGAPVKWIEDRLEHLKAANHSRQVACEIEIAAKRDGTLLGLRAQIYGDMGAYIRTHGGLVPASTAYLLTGPYHIPAFEVTVSCVMTNKMGLGTYRAPGRYESCFIRERLLDMMAGDLGIDAVELRQRNLIQPSAIPYTLGDTRPGFGPTIYECGDFPAALQQVLERIDYPAIKPLQGTYRDGKYHGIGIGCFVKGTGLGPYEGARIVIGEEGRVSVYLGLTTMGQGHETSMAQICADSLGVPFEQISIYHGNTDYIPYGGGTFASRGTVMGGSAIHLAAQQLKEKILAIASRYLDTTADRLEFRQGHVYRQGETEPVLDLSTLAKLARPDSPYVAEAPGLDVTAYFNCSQPTHSYGAHAAHIAVDAETGQIDILRYVMSEDVGRCINPLIVKGQAIGAAVQGIGGTLLEELIYDENGQLLSGTFMDYALPTSHEAPVMEDIILEDTPSPLNPLGVKGAGEGGIVATGAALANAVSHALASFGVQVRDLPLSPSRIRELVRADPGA</sequence>
<name>W4LPV0_ENTF1</name>
<gene>
    <name evidence="4" type="ORF">ETSY1_13400</name>
</gene>
<dbReference type="Pfam" id="PF20256">
    <property type="entry name" value="MoCoBD_2"/>
    <property type="match status" value="1"/>
</dbReference>
<dbReference type="Proteomes" id="UP000019141">
    <property type="component" value="Unassembled WGS sequence"/>
</dbReference>
<evidence type="ECO:0000259" key="3">
    <source>
        <dbReference type="SMART" id="SM01008"/>
    </source>
</evidence>
<dbReference type="GO" id="GO:0005506">
    <property type="term" value="F:iron ion binding"/>
    <property type="evidence" value="ECO:0007669"/>
    <property type="project" value="InterPro"/>
</dbReference>
<proteinExistence type="predicted"/>
<protein>
    <recommendedName>
        <fullName evidence="3">Aldehyde oxidase/xanthine dehydrogenase a/b hammerhead domain-containing protein</fullName>
    </recommendedName>
</protein>
<dbReference type="AlphaFoldDB" id="W4LPV0"/>
<dbReference type="Pfam" id="PF02738">
    <property type="entry name" value="MoCoBD_1"/>
    <property type="match status" value="1"/>
</dbReference>
<accession>W4LPV0</accession>
<dbReference type="PATRIC" id="fig|1429438.4.peg.2679"/>
<dbReference type="InterPro" id="IPR000674">
    <property type="entry name" value="Ald_Oxase/Xan_DH_a/b"/>
</dbReference>
<dbReference type="InterPro" id="IPR037165">
    <property type="entry name" value="AldOxase/xan_DH_Mopterin-bd_sf"/>
</dbReference>
<dbReference type="InterPro" id="IPR016208">
    <property type="entry name" value="Ald_Oxase/xanthine_DH-like"/>
</dbReference>
<dbReference type="SMART" id="SM01008">
    <property type="entry name" value="Ald_Xan_dh_C"/>
    <property type="match status" value="1"/>
</dbReference>
<evidence type="ECO:0000256" key="1">
    <source>
        <dbReference type="ARBA" id="ARBA00022505"/>
    </source>
</evidence>
<keyword evidence="1" id="KW-0500">Molybdenum</keyword>
<dbReference type="InterPro" id="IPR008274">
    <property type="entry name" value="AldOxase/xan_DH_MoCoBD1"/>
</dbReference>
<dbReference type="Pfam" id="PF01315">
    <property type="entry name" value="Ald_Xan_dh_C"/>
    <property type="match status" value="1"/>
</dbReference>
<reference evidence="4 5" key="1">
    <citation type="journal article" date="2014" name="Nature">
        <title>An environmental bacterial taxon with a large and distinct metabolic repertoire.</title>
        <authorList>
            <person name="Wilson M.C."/>
            <person name="Mori T."/>
            <person name="Ruckert C."/>
            <person name="Uria A.R."/>
            <person name="Helf M.J."/>
            <person name="Takada K."/>
            <person name="Gernert C."/>
            <person name="Steffens U.A."/>
            <person name="Heycke N."/>
            <person name="Schmitt S."/>
            <person name="Rinke C."/>
            <person name="Helfrich E.J."/>
            <person name="Brachmann A.O."/>
            <person name="Gurgui C."/>
            <person name="Wakimoto T."/>
            <person name="Kracht M."/>
            <person name="Crusemann M."/>
            <person name="Hentschel U."/>
            <person name="Abe I."/>
            <person name="Matsunaga S."/>
            <person name="Kalinowski J."/>
            <person name="Takeyama H."/>
            <person name="Piel J."/>
        </authorList>
    </citation>
    <scope>NUCLEOTIDE SEQUENCE [LARGE SCALE GENOMIC DNA]</scope>
    <source>
        <strain evidence="5">TSY1</strain>
    </source>
</reference>
<dbReference type="HOGENOM" id="CLU_001681_2_0_7"/>
<dbReference type="SUPFAM" id="SSF56003">
    <property type="entry name" value="Molybdenum cofactor-binding domain"/>
    <property type="match status" value="1"/>
</dbReference>
<evidence type="ECO:0000256" key="2">
    <source>
        <dbReference type="ARBA" id="ARBA00023002"/>
    </source>
</evidence>
<dbReference type="InterPro" id="IPR036856">
    <property type="entry name" value="Ald_Oxase/Xan_DH_a/b_sf"/>
</dbReference>
<dbReference type="PANTHER" id="PTHR11908">
    <property type="entry name" value="XANTHINE DEHYDROGENASE"/>
    <property type="match status" value="1"/>
</dbReference>